<organism evidence="3 4">
    <name type="scientific">Sphingomonas cavernae</name>
    <dbReference type="NCBI Taxonomy" id="2320861"/>
    <lineage>
        <taxon>Bacteria</taxon>
        <taxon>Pseudomonadati</taxon>
        <taxon>Pseudomonadota</taxon>
        <taxon>Alphaproteobacteria</taxon>
        <taxon>Sphingomonadales</taxon>
        <taxon>Sphingomonadaceae</taxon>
        <taxon>Sphingomonas</taxon>
    </lineage>
</organism>
<dbReference type="Proteomes" id="UP000286100">
    <property type="component" value="Unassembled WGS sequence"/>
</dbReference>
<comment type="caution">
    <text evidence="3">The sequence shown here is derived from an EMBL/GenBank/DDBJ whole genome shotgun (WGS) entry which is preliminary data.</text>
</comment>
<evidence type="ECO:0000259" key="2">
    <source>
        <dbReference type="Pfam" id="PF03886"/>
    </source>
</evidence>
<dbReference type="OrthoDB" id="7391077at2"/>
<evidence type="ECO:0000313" key="3">
    <source>
        <dbReference type="EMBL" id="RJF94023.1"/>
    </source>
</evidence>
<dbReference type="AlphaFoldDB" id="A0A418WRY3"/>
<dbReference type="PROSITE" id="PS51257">
    <property type="entry name" value="PROKAR_LIPOPROTEIN"/>
    <property type="match status" value="1"/>
</dbReference>
<reference evidence="3 4" key="1">
    <citation type="submission" date="2018-09" db="EMBL/GenBank/DDBJ databases">
        <authorList>
            <person name="Zhu H."/>
        </authorList>
    </citation>
    <scope>NUCLEOTIDE SEQUENCE [LARGE SCALE GENOMIC DNA]</scope>
    <source>
        <strain evidence="3 4">K2R01-6</strain>
    </source>
</reference>
<dbReference type="RefSeq" id="WP_119760650.1">
    <property type="nucleotide sequence ID" value="NZ_QYUM01000002.1"/>
</dbReference>
<dbReference type="SUPFAM" id="SSF159594">
    <property type="entry name" value="XCC0632-like"/>
    <property type="match status" value="1"/>
</dbReference>
<feature type="chain" id="PRO_5019430727" evidence="1">
    <location>
        <begin position="24"/>
        <end position="195"/>
    </location>
</feature>
<dbReference type="Gene3D" id="3.40.50.10610">
    <property type="entry name" value="ABC-type transport auxiliary lipoprotein component"/>
    <property type="match status" value="1"/>
</dbReference>
<dbReference type="EMBL" id="QYUM01000002">
    <property type="protein sequence ID" value="RJF94023.1"/>
    <property type="molecule type" value="Genomic_DNA"/>
</dbReference>
<keyword evidence="4" id="KW-1185">Reference proteome</keyword>
<evidence type="ECO:0000313" key="4">
    <source>
        <dbReference type="Proteomes" id="UP000286100"/>
    </source>
</evidence>
<evidence type="ECO:0000256" key="1">
    <source>
        <dbReference type="SAM" id="SignalP"/>
    </source>
</evidence>
<gene>
    <name evidence="3" type="ORF">D3876_07100</name>
</gene>
<dbReference type="Pfam" id="PF03886">
    <property type="entry name" value="ABC_trans_aux"/>
    <property type="match status" value="1"/>
</dbReference>
<sequence length="195" mass="20517">MKTRTLSALVAAFVLAGCISFGAEPPPSLLSLTPEATTAAGTSRTIAPGEAITVLPPRVPAALATNRVPVQADATNIAYVKDAQWVDNPNRLFRALLSETIAAKTGRVVMDFRQFSFDPGVRIGGELRNFGVDAQAMEAVVTYDATRTLPGSDRIEERRFEARVPVTEVRAGPVGVALNSAANKVAADVAAWIGG</sequence>
<dbReference type="InterPro" id="IPR005586">
    <property type="entry name" value="ABC_trans_aux"/>
</dbReference>
<proteinExistence type="predicted"/>
<feature type="domain" description="ABC-type transport auxiliary lipoprotein component" evidence="2">
    <location>
        <begin position="37"/>
        <end position="190"/>
    </location>
</feature>
<feature type="signal peptide" evidence="1">
    <location>
        <begin position="1"/>
        <end position="23"/>
    </location>
</feature>
<accession>A0A418WRY3</accession>
<keyword evidence="1" id="KW-0732">Signal</keyword>
<protein>
    <submittedName>
        <fullName evidence="3">ABC transporter</fullName>
    </submittedName>
</protein>
<name>A0A418WRY3_9SPHN</name>